<evidence type="ECO:0000313" key="2">
    <source>
        <dbReference type="Proteomes" id="UP001526147"/>
    </source>
</evidence>
<gene>
    <name evidence="1" type="ORF">OIH86_10370</name>
</gene>
<comment type="caution">
    <text evidence="1">The sequence shown here is derived from an EMBL/GenBank/DDBJ whole genome shotgun (WGS) entry which is preliminary data.</text>
</comment>
<proteinExistence type="predicted"/>
<organism evidence="1 2">
    <name type="scientific">Metabacillus halosaccharovorans</name>
    <dbReference type="NCBI Taxonomy" id="930124"/>
    <lineage>
        <taxon>Bacteria</taxon>
        <taxon>Bacillati</taxon>
        <taxon>Bacillota</taxon>
        <taxon>Bacilli</taxon>
        <taxon>Bacillales</taxon>
        <taxon>Bacillaceae</taxon>
        <taxon>Metabacillus</taxon>
    </lineage>
</organism>
<accession>A0ABT3DHA7</accession>
<name>A0ABT3DHA7_9BACI</name>
<evidence type="ECO:0000313" key="1">
    <source>
        <dbReference type="EMBL" id="MCV9886062.1"/>
    </source>
</evidence>
<sequence>MVTHVHIKKLNEINNELSTISRECERAFSEWVKDRSNTDLLREYKKLLGKRGDIIKEYKSYLIIN</sequence>
<dbReference type="Proteomes" id="UP001526147">
    <property type="component" value="Unassembled WGS sequence"/>
</dbReference>
<dbReference type="EMBL" id="JAOYEY010000036">
    <property type="protein sequence ID" value="MCV9886062.1"/>
    <property type="molecule type" value="Genomic_DNA"/>
</dbReference>
<reference evidence="1 2" key="1">
    <citation type="submission" date="2022-10" db="EMBL/GenBank/DDBJ databases">
        <title>Draft genome assembly of moderately radiation resistant bacterium Metabacillus halosaccharovorans.</title>
        <authorList>
            <person name="Pal S."/>
            <person name="Gopinathan A."/>
        </authorList>
    </citation>
    <scope>NUCLEOTIDE SEQUENCE [LARGE SCALE GENOMIC DNA]</scope>
    <source>
        <strain evidence="1 2">VITHBRA001</strain>
    </source>
</reference>
<protein>
    <submittedName>
        <fullName evidence="1">Uncharacterized protein</fullName>
    </submittedName>
</protein>
<keyword evidence="2" id="KW-1185">Reference proteome</keyword>
<dbReference type="RefSeq" id="WP_078433377.1">
    <property type="nucleotide sequence ID" value="NZ_JAOYEY010000036.1"/>
</dbReference>